<keyword evidence="2" id="KW-1185">Reference proteome</keyword>
<evidence type="ECO:0000313" key="2">
    <source>
        <dbReference type="Proteomes" id="UP000830729"/>
    </source>
</evidence>
<sequence>MTDAEHLVTVVCSDCRFEQTVDARKRESAGLVLERGRENGRKLTIERRDEDE</sequence>
<evidence type="ECO:0000313" key="1">
    <source>
        <dbReference type="EMBL" id="UPV76510.1"/>
    </source>
</evidence>
<protein>
    <submittedName>
        <fullName evidence="1">Uncharacterized protein</fullName>
    </submittedName>
</protein>
<dbReference type="EMBL" id="CP096660">
    <property type="protein sequence ID" value="UPV76510.1"/>
    <property type="molecule type" value="Genomic_DNA"/>
</dbReference>
<name>A0A8U0HZR2_9EURY</name>
<reference evidence="1 2" key="1">
    <citation type="submission" date="2022-04" db="EMBL/GenBank/DDBJ databases">
        <title>Diverse halophilic archaea isolated from saline environments.</title>
        <authorList>
            <person name="Cui H.-L."/>
        </authorList>
    </citation>
    <scope>NUCLEOTIDE SEQUENCE [LARGE SCALE GENOMIC DNA]</scope>
    <source>
        <strain evidence="1 2">XZYJT49</strain>
        <plasmid evidence="1 2">unnamed1</plasmid>
    </source>
</reference>
<geneLocation type="plasmid" evidence="1 2">
    <name>unnamed1</name>
</geneLocation>
<dbReference type="AlphaFoldDB" id="A0A8U0HZR2"/>
<dbReference type="GeneID" id="72187217"/>
<accession>A0A8U0HZR2</accession>
<proteinExistence type="predicted"/>
<dbReference type="RefSeq" id="WP_248652543.1">
    <property type="nucleotide sequence ID" value="NZ_CP096660.1"/>
</dbReference>
<dbReference type="KEGG" id="halx:M0R89_18420"/>
<organism evidence="1 2">
    <name type="scientific">Halorussus limi</name>
    <dbReference type="NCBI Taxonomy" id="2938695"/>
    <lineage>
        <taxon>Archaea</taxon>
        <taxon>Methanobacteriati</taxon>
        <taxon>Methanobacteriota</taxon>
        <taxon>Stenosarchaea group</taxon>
        <taxon>Halobacteria</taxon>
        <taxon>Halobacteriales</taxon>
        <taxon>Haladaptataceae</taxon>
        <taxon>Halorussus</taxon>
    </lineage>
</organism>
<keyword evidence="1" id="KW-0614">Plasmid</keyword>
<gene>
    <name evidence="1" type="ORF">M0R89_18420</name>
</gene>
<dbReference type="Proteomes" id="UP000830729">
    <property type="component" value="Plasmid unnamed1"/>
</dbReference>